<keyword evidence="3" id="KW-1185">Reference proteome</keyword>
<dbReference type="PANTHER" id="PTHR31286">
    <property type="entry name" value="GLYCINE-RICH CELL WALL STRUCTURAL PROTEIN 1.8-LIKE"/>
    <property type="match status" value="1"/>
</dbReference>
<dbReference type="AlphaFoldDB" id="A0AAW0J445"/>
<feature type="domain" description="DUF4283" evidence="1">
    <location>
        <begin position="3"/>
        <end position="79"/>
    </location>
</feature>
<dbReference type="InterPro" id="IPR040256">
    <property type="entry name" value="At4g02000-like"/>
</dbReference>
<dbReference type="Proteomes" id="UP000237347">
    <property type="component" value="Unassembled WGS sequence"/>
</dbReference>
<comment type="caution">
    <text evidence="2">The sequence shown here is derived from an EMBL/GenBank/DDBJ whole genome shotgun (WGS) entry which is preliminary data.</text>
</comment>
<proteinExistence type="predicted"/>
<evidence type="ECO:0000313" key="2">
    <source>
        <dbReference type="EMBL" id="KAK7821024.1"/>
    </source>
</evidence>
<reference evidence="2 3" key="1">
    <citation type="journal article" date="2018" name="Sci. Data">
        <title>The draft genome sequence of cork oak.</title>
        <authorList>
            <person name="Ramos A.M."/>
            <person name="Usie A."/>
            <person name="Barbosa P."/>
            <person name="Barros P.M."/>
            <person name="Capote T."/>
            <person name="Chaves I."/>
            <person name="Simoes F."/>
            <person name="Abreu I."/>
            <person name="Carrasquinho I."/>
            <person name="Faro C."/>
            <person name="Guimaraes J.B."/>
            <person name="Mendonca D."/>
            <person name="Nobrega F."/>
            <person name="Rodrigues L."/>
            <person name="Saibo N.J.M."/>
            <person name="Varela M.C."/>
            <person name="Egas C."/>
            <person name="Matos J."/>
            <person name="Miguel C.M."/>
            <person name="Oliveira M.M."/>
            <person name="Ricardo C.P."/>
            <person name="Goncalves S."/>
        </authorList>
    </citation>
    <scope>NUCLEOTIDE SEQUENCE [LARGE SCALE GENOMIC DNA]</scope>
    <source>
        <strain evidence="3">cv. HL8</strain>
    </source>
</reference>
<evidence type="ECO:0000259" key="1">
    <source>
        <dbReference type="Pfam" id="PF14111"/>
    </source>
</evidence>
<evidence type="ECO:0000313" key="3">
    <source>
        <dbReference type="Proteomes" id="UP000237347"/>
    </source>
</evidence>
<dbReference type="Pfam" id="PF14111">
    <property type="entry name" value="DUF4283"/>
    <property type="match status" value="1"/>
</dbReference>
<dbReference type="EMBL" id="PKMF04000716">
    <property type="protein sequence ID" value="KAK7821024.1"/>
    <property type="molecule type" value="Genomic_DNA"/>
</dbReference>
<dbReference type="InterPro" id="IPR025558">
    <property type="entry name" value="DUF4283"/>
</dbReference>
<name>A0AAW0J445_QUESU</name>
<accession>A0AAW0J445</accession>
<gene>
    <name evidence="2" type="ORF">CFP56_038161</name>
</gene>
<sequence>MSNSKFALVAKFYIRRALNMEAVAHTFRPLWRMKGSFHITSTRSNILLFDFDLEVDVEKVLLGKPWSYNRYLVIFHRFEGSKALKEIEFKFCSFWIQMHDVPFKYMTTEIAREIGETIGSVINSGDESELKGGTFLRVRVRIDTTHPLC</sequence>
<dbReference type="PANTHER" id="PTHR31286:SF167">
    <property type="entry name" value="OS09G0268800 PROTEIN"/>
    <property type="match status" value="1"/>
</dbReference>
<protein>
    <recommendedName>
        <fullName evidence="1">DUF4283 domain-containing protein</fullName>
    </recommendedName>
</protein>
<organism evidence="2 3">
    <name type="scientific">Quercus suber</name>
    <name type="common">Cork oak</name>
    <dbReference type="NCBI Taxonomy" id="58331"/>
    <lineage>
        <taxon>Eukaryota</taxon>
        <taxon>Viridiplantae</taxon>
        <taxon>Streptophyta</taxon>
        <taxon>Embryophyta</taxon>
        <taxon>Tracheophyta</taxon>
        <taxon>Spermatophyta</taxon>
        <taxon>Magnoliopsida</taxon>
        <taxon>eudicotyledons</taxon>
        <taxon>Gunneridae</taxon>
        <taxon>Pentapetalae</taxon>
        <taxon>rosids</taxon>
        <taxon>fabids</taxon>
        <taxon>Fagales</taxon>
        <taxon>Fagaceae</taxon>
        <taxon>Quercus</taxon>
    </lineage>
</organism>